<dbReference type="EMBL" id="BARU01029442">
    <property type="protein sequence ID" value="GAH66969.1"/>
    <property type="molecule type" value="Genomic_DNA"/>
</dbReference>
<evidence type="ECO:0000256" key="6">
    <source>
        <dbReference type="ARBA" id="ARBA00022884"/>
    </source>
</evidence>
<evidence type="ECO:0000256" key="3">
    <source>
        <dbReference type="ARBA" id="ARBA00022722"/>
    </source>
</evidence>
<dbReference type="Pfam" id="PF00825">
    <property type="entry name" value="Ribonuclease_P"/>
    <property type="match status" value="1"/>
</dbReference>
<evidence type="ECO:0000256" key="4">
    <source>
        <dbReference type="ARBA" id="ARBA00022759"/>
    </source>
</evidence>
<protein>
    <submittedName>
        <fullName evidence="7">Uncharacterized protein</fullName>
    </submittedName>
</protein>
<keyword evidence="2" id="KW-0819">tRNA processing</keyword>
<evidence type="ECO:0000256" key="5">
    <source>
        <dbReference type="ARBA" id="ARBA00022801"/>
    </source>
</evidence>
<dbReference type="Gene3D" id="3.30.230.10">
    <property type="match status" value="1"/>
</dbReference>
<keyword evidence="5" id="KW-0378">Hydrolase</keyword>
<keyword evidence="4" id="KW-0255">Endonuclease</keyword>
<dbReference type="PANTHER" id="PTHR33992:SF1">
    <property type="entry name" value="RIBONUCLEASE P PROTEIN COMPONENT"/>
    <property type="match status" value="1"/>
</dbReference>
<dbReference type="InterPro" id="IPR014721">
    <property type="entry name" value="Ribsml_uS5_D2-typ_fold_subgr"/>
</dbReference>
<dbReference type="GO" id="GO:0042781">
    <property type="term" value="F:3'-tRNA processing endoribonuclease activity"/>
    <property type="evidence" value="ECO:0007669"/>
    <property type="project" value="TreeGrafter"/>
</dbReference>
<proteinExistence type="inferred from homology"/>
<sequence length="116" mass="13180">MKAEEYLTKSEQYRLVYNEGSSWVNGLMVMKALPNGLSLSRYGFSVSKRVGKAVTRNRVKRLLREILRLTPLKPGWDIIFIVRPVAATTGYAQLKKSVESLLSRARLLVENYDGFA</sequence>
<accession>X1ILK5</accession>
<dbReference type="InterPro" id="IPR020568">
    <property type="entry name" value="Ribosomal_Su5_D2-typ_SF"/>
</dbReference>
<dbReference type="HAMAP" id="MF_00227">
    <property type="entry name" value="RNase_P"/>
    <property type="match status" value="1"/>
</dbReference>
<reference evidence="7" key="1">
    <citation type="journal article" date="2014" name="Front. Microbiol.">
        <title>High frequency of phylogenetically diverse reductive dehalogenase-homologous genes in deep subseafloor sedimentary metagenomes.</title>
        <authorList>
            <person name="Kawai M."/>
            <person name="Futagami T."/>
            <person name="Toyoda A."/>
            <person name="Takaki Y."/>
            <person name="Nishi S."/>
            <person name="Hori S."/>
            <person name="Arai W."/>
            <person name="Tsubouchi T."/>
            <person name="Morono Y."/>
            <person name="Uchiyama I."/>
            <person name="Ito T."/>
            <person name="Fujiyama A."/>
            <person name="Inagaki F."/>
            <person name="Takami H."/>
        </authorList>
    </citation>
    <scope>NUCLEOTIDE SEQUENCE</scope>
    <source>
        <strain evidence="7">Expedition CK06-06</strain>
    </source>
</reference>
<dbReference type="GO" id="GO:0000049">
    <property type="term" value="F:tRNA binding"/>
    <property type="evidence" value="ECO:0007669"/>
    <property type="project" value="InterPro"/>
</dbReference>
<dbReference type="PANTHER" id="PTHR33992">
    <property type="entry name" value="RIBONUCLEASE P PROTEIN COMPONENT"/>
    <property type="match status" value="1"/>
</dbReference>
<dbReference type="GO" id="GO:0004526">
    <property type="term" value="F:ribonuclease P activity"/>
    <property type="evidence" value="ECO:0007669"/>
    <property type="project" value="InterPro"/>
</dbReference>
<dbReference type="InterPro" id="IPR000100">
    <property type="entry name" value="RNase_P"/>
</dbReference>
<keyword evidence="6" id="KW-0694">RNA-binding</keyword>
<evidence type="ECO:0000313" key="7">
    <source>
        <dbReference type="EMBL" id="GAH66969.1"/>
    </source>
</evidence>
<dbReference type="InterPro" id="IPR020539">
    <property type="entry name" value="RNase_P_CS"/>
</dbReference>
<organism evidence="7">
    <name type="scientific">marine sediment metagenome</name>
    <dbReference type="NCBI Taxonomy" id="412755"/>
    <lineage>
        <taxon>unclassified sequences</taxon>
        <taxon>metagenomes</taxon>
        <taxon>ecological metagenomes</taxon>
    </lineage>
</organism>
<comment type="caution">
    <text evidence="7">The sequence shown here is derived from an EMBL/GenBank/DDBJ whole genome shotgun (WGS) entry which is preliminary data.</text>
</comment>
<dbReference type="PROSITE" id="PS00648">
    <property type="entry name" value="RIBONUCLEASE_P"/>
    <property type="match status" value="1"/>
</dbReference>
<keyword evidence="3" id="KW-0540">Nuclease</keyword>
<comment type="function">
    <text evidence="1">RNaseP catalyzes the removal of the 5'-leader sequence from pre-tRNA to produce the mature 5'-terminus. It can also cleave other RNA substrates such as 4.5S RNA. The protein component plays an auxiliary but essential role in vivo by binding to the 5'-leader sequence and broadening the substrate specificity of the ribozyme.</text>
</comment>
<dbReference type="NCBIfam" id="TIGR00188">
    <property type="entry name" value="rnpA"/>
    <property type="match status" value="1"/>
</dbReference>
<dbReference type="SUPFAM" id="SSF54211">
    <property type="entry name" value="Ribosomal protein S5 domain 2-like"/>
    <property type="match status" value="1"/>
</dbReference>
<feature type="non-terminal residue" evidence="7">
    <location>
        <position position="116"/>
    </location>
</feature>
<gene>
    <name evidence="7" type="ORF">S03H2_46837</name>
</gene>
<evidence type="ECO:0000256" key="2">
    <source>
        <dbReference type="ARBA" id="ARBA00022694"/>
    </source>
</evidence>
<evidence type="ECO:0000256" key="1">
    <source>
        <dbReference type="ARBA" id="ARBA00002663"/>
    </source>
</evidence>
<name>X1ILK5_9ZZZZ</name>
<dbReference type="AlphaFoldDB" id="X1ILK5"/>
<dbReference type="GO" id="GO:0030677">
    <property type="term" value="C:ribonuclease P complex"/>
    <property type="evidence" value="ECO:0007669"/>
    <property type="project" value="TreeGrafter"/>
</dbReference>